<dbReference type="FunFam" id="1.10.10.60:FF:000160">
    <property type="entry name" value="MYB-like transcription factor"/>
    <property type="match status" value="1"/>
</dbReference>
<dbReference type="GO" id="GO:0006355">
    <property type="term" value="P:regulation of DNA-templated transcription"/>
    <property type="evidence" value="ECO:0007669"/>
    <property type="project" value="TreeGrafter"/>
</dbReference>
<accession>A0AAD8L7J6</accession>
<evidence type="ECO:0000256" key="2">
    <source>
        <dbReference type="ARBA" id="ARBA00023015"/>
    </source>
</evidence>
<dbReference type="GO" id="GO:0000976">
    <property type="term" value="F:transcription cis-regulatory region binding"/>
    <property type="evidence" value="ECO:0007669"/>
    <property type="project" value="TreeGrafter"/>
</dbReference>
<dbReference type="InterPro" id="IPR015495">
    <property type="entry name" value="Myb_TF_plants"/>
</dbReference>
<feature type="domain" description="HTH myb-type" evidence="8">
    <location>
        <begin position="26"/>
        <end position="80"/>
    </location>
</feature>
<evidence type="ECO:0000256" key="1">
    <source>
        <dbReference type="ARBA" id="ARBA00004123"/>
    </source>
</evidence>
<dbReference type="PROSITE" id="PS50090">
    <property type="entry name" value="MYB_LIKE"/>
    <property type="match status" value="1"/>
</dbReference>
<comment type="subcellular location">
    <subcellularLocation>
        <location evidence="1">Nucleus</location>
    </subcellularLocation>
</comment>
<dbReference type="Proteomes" id="UP001229421">
    <property type="component" value="Unassembled WGS sequence"/>
</dbReference>
<feature type="region of interest" description="Disordered" evidence="6">
    <location>
        <begin position="1"/>
        <end position="36"/>
    </location>
</feature>
<dbReference type="SUPFAM" id="SSF46689">
    <property type="entry name" value="Homeodomain-like"/>
    <property type="match status" value="1"/>
</dbReference>
<proteinExistence type="predicted"/>
<dbReference type="CDD" id="cd00167">
    <property type="entry name" value="SANT"/>
    <property type="match status" value="1"/>
</dbReference>
<evidence type="ECO:0000256" key="6">
    <source>
        <dbReference type="SAM" id="MobiDB-lite"/>
    </source>
</evidence>
<keyword evidence="2" id="KW-0805">Transcription regulation</keyword>
<keyword evidence="10" id="KW-1185">Reference proteome</keyword>
<dbReference type="Gene3D" id="1.10.10.60">
    <property type="entry name" value="Homeodomain-like"/>
    <property type="match status" value="1"/>
</dbReference>
<dbReference type="GO" id="GO:0048731">
    <property type="term" value="P:system development"/>
    <property type="evidence" value="ECO:0007669"/>
    <property type="project" value="UniProtKB-ARBA"/>
</dbReference>
<dbReference type="GO" id="GO:0005634">
    <property type="term" value="C:nucleus"/>
    <property type="evidence" value="ECO:0007669"/>
    <property type="project" value="UniProtKB-SubCell"/>
</dbReference>
<dbReference type="SMART" id="SM00717">
    <property type="entry name" value="SANT"/>
    <property type="match status" value="1"/>
</dbReference>
<feature type="compositionally biased region" description="Polar residues" evidence="6">
    <location>
        <begin position="1"/>
        <end position="29"/>
    </location>
</feature>
<evidence type="ECO:0000256" key="5">
    <source>
        <dbReference type="ARBA" id="ARBA00023242"/>
    </source>
</evidence>
<protein>
    <submittedName>
        <fullName evidence="9">Uncharacterized protein</fullName>
    </submittedName>
</protein>
<evidence type="ECO:0000259" key="7">
    <source>
        <dbReference type="PROSITE" id="PS50090"/>
    </source>
</evidence>
<reference evidence="9" key="1">
    <citation type="journal article" date="2023" name="bioRxiv">
        <title>Improved chromosome-level genome assembly for marigold (Tagetes erecta).</title>
        <authorList>
            <person name="Jiang F."/>
            <person name="Yuan L."/>
            <person name="Wang S."/>
            <person name="Wang H."/>
            <person name="Xu D."/>
            <person name="Wang A."/>
            <person name="Fan W."/>
        </authorList>
    </citation>
    <scope>NUCLEOTIDE SEQUENCE</scope>
    <source>
        <strain evidence="9">WSJ</strain>
        <tissue evidence="9">Leaf</tissue>
    </source>
</reference>
<dbReference type="InterPro" id="IPR017930">
    <property type="entry name" value="Myb_dom"/>
</dbReference>
<sequence>MASFDNYSTSMDNNAASTQTKESVLNQESSRVHFSEDEETLITRMYNLVGERWSLIAGRIPGKSADEIKKYWTSKHSSSSNK</sequence>
<evidence type="ECO:0000259" key="8">
    <source>
        <dbReference type="PROSITE" id="PS51294"/>
    </source>
</evidence>
<dbReference type="PANTHER" id="PTHR47998">
    <property type="entry name" value="TRANSCRIPTION FACTOR MYB51-LIKE ISOFORM X1"/>
    <property type="match status" value="1"/>
</dbReference>
<gene>
    <name evidence="9" type="ORF">QVD17_01450</name>
</gene>
<dbReference type="InterPro" id="IPR009057">
    <property type="entry name" value="Homeodomain-like_sf"/>
</dbReference>
<evidence type="ECO:0000256" key="4">
    <source>
        <dbReference type="ARBA" id="ARBA00023163"/>
    </source>
</evidence>
<dbReference type="GO" id="GO:0090558">
    <property type="term" value="P:plant epidermis development"/>
    <property type="evidence" value="ECO:0007669"/>
    <property type="project" value="UniProtKB-ARBA"/>
</dbReference>
<dbReference type="EMBL" id="JAUHHV010000001">
    <property type="protein sequence ID" value="KAK1435684.1"/>
    <property type="molecule type" value="Genomic_DNA"/>
</dbReference>
<comment type="caution">
    <text evidence="9">The sequence shown here is derived from an EMBL/GenBank/DDBJ whole genome shotgun (WGS) entry which is preliminary data.</text>
</comment>
<keyword evidence="4" id="KW-0804">Transcription</keyword>
<keyword evidence="5" id="KW-0539">Nucleus</keyword>
<evidence type="ECO:0000313" key="9">
    <source>
        <dbReference type="EMBL" id="KAK1435684.1"/>
    </source>
</evidence>
<keyword evidence="3" id="KW-0238">DNA-binding</keyword>
<name>A0AAD8L7J6_TARER</name>
<dbReference type="PROSITE" id="PS51294">
    <property type="entry name" value="HTH_MYB"/>
    <property type="match status" value="1"/>
</dbReference>
<evidence type="ECO:0000313" key="10">
    <source>
        <dbReference type="Proteomes" id="UP001229421"/>
    </source>
</evidence>
<dbReference type="AlphaFoldDB" id="A0AAD8L7J6"/>
<organism evidence="9 10">
    <name type="scientific">Tagetes erecta</name>
    <name type="common">African marigold</name>
    <dbReference type="NCBI Taxonomy" id="13708"/>
    <lineage>
        <taxon>Eukaryota</taxon>
        <taxon>Viridiplantae</taxon>
        <taxon>Streptophyta</taxon>
        <taxon>Embryophyta</taxon>
        <taxon>Tracheophyta</taxon>
        <taxon>Spermatophyta</taxon>
        <taxon>Magnoliopsida</taxon>
        <taxon>eudicotyledons</taxon>
        <taxon>Gunneridae</taxon>
        <taxon>Pentapetalae</taxon>
        <taxon>asterids</taxon>
        <taxon>campanulids</taxon>
        <taxon>Asterales</taxon>
        <taxon>Asteraceae</taxon>
        <taxon>Asteroideae</taxon>
        <taxon>Heliantheae alliance</taxon>
        <taxon>Tageteae</taxon>
        <taxon>Tagetes</taxon>
    </lineage>
</organism>
<feature type="domain" description="Myb-like" evidence="7">
    <location>
        <begin position="26"/>
        <end position="76"/>
    </location>
</feature>
<dbReference type="PANTHER" id="PTHR47998:SF3">
    <property type="entry name" value="TRANSCRIPTION FACTOR TRY-LIKE"/>
    <property type="match status" value="1"/>
</dbReference>
<dbReference type="Pfam" id="PF00249">
    <property type="entry name" value="Myb_DNA-binding"/>
    <property type="match status" value="1"/>
</dbReference>
<evidence type="ECO:0000256" key="3">
    <source>
        <dbReference type="ARBA" id="ARBA00023125"/>
    </source>
</evidence>
<dbReference type="GO" id="GO:0030154">
    <property type="term" value="P:cell differentiation"/>
    <property type="evidence" value="ECO:0007669"/>
    <property type="project" value="UniProtKB-ARBA"/>
</dbReference>
<dbReference type="GO" id="GO:0009653">
    <property type="term" value="P:anatomical structure morphogenesis"/>
    <property type="evidence" value="ECO:0007669"/>
    <property type="project" value="UniProtKB-ARBA"/>
</dbReference>
<dbReference type="InterPro" id="IPR001005">
    <property type="entry name" value="SANT/Myb"/>
</dbReference>